<dbReference type="EMBL" id="JAUOPU010000008">
    <property type="protein sequence ID" value="MDO6542781.1"/>
    <property type="molecule type" value="Genomic_DNA"/>
</dbReference>
<gene>
    <name evidence="1" type="ORF">Q4568_09565</name>
</gene>
<dbReference type="InterPro" id="IPR021431">
    <property type="entry name" value="DUF3080"/>
</dbReference>
<name>A0AAW7Y2G6_9GAMM</name>
<dbReference type="Pfam" id="PF11279">
    <property type="entry name" value="DUF3080"/>
    <property type="match status" value="1"/>
</dbReference>
<accession>A0AAW7Y2G6</accession>
<sequence>MLTGCDNSGEHHFKDYHQRLANVLDIDPIPFHPLDSLPNFPSTRTLYVPVEDIRIGLLDAYELRRCGLFQLIADRNSSLGKVQDKTRQLRYELLLLNGLERCVTQTVPASDDNPISQPLIDELTPIKQKKQQQLRSVIWNMLATGKEWRQQFVLYPHTFDIDNFAGLTANLAAMEDILTLLEYSQSQPDADNKPTHEITPKRIDEALANRLLIHQEKIHRSRYFGQLYYSIANATQWLNITTQLLNQQENTIICGEKRNQQQAEYLKNVFYRFYNPKIQSYLAELDSQYLQVKPVLQQVFNQLPTKHPDLLAYKEVFIDGNLHQAFRIAVLDHTKFWQRTFKRCQFKVGI</sequence>
<organism evidence="1 2">
    <name type="scientific">Photobacterium sanguinicancri</name>
    <dbReference type="NCBI Taxonomy" id="875932"/>
    <lineage>
        <taxon>Bacteria</taxon>
        <taxon>Pseudomonadati</taxon>
        <taxon>Pseudomonadota</taxon>
        <taxon>Gammaproteobacteria</taxon>
        <taxon>Vibrionales</taxon>
        <taxon>Vibrionaceae</taxon>
        <taxon>Photobacterium</taxon>
    </lineage>
</organism>
<dbReference type="AlphaFoldDB" id="A0AAW7Y2G6"/>
<evidence type="ECO:0000313" key="1">
    <source>
        <dbReference type="EMBL" id="MDO6542781.1"/>
    </source>
</evidence>
<protein>
    <submittedName>
        <fullName evidence="1">DUF3080 domain-containing protein</fullName>
    </submittedName>
</protein>
<reference evidence="1" key="1">
    <citation type="submission" date="2023-07" db="EMBL/GenBank/DDBJ databases">
        <title>Genome content predicts the carbon catabolic preferences of heterotrophic bacteria.</title>
        <authorList>
            <person name="Gralka M."/>
        </authorList>
    </citation>
    <scope>NUCLEOTIDE SEQUENCE</scope>
    <source>
        <strain evidence="1">G2M05</strain>
    </source>
</reference>
<dbReference type="Proteomes" id="UP001170624">
    <property type="component" value="Unassembled WGS sequence"/>
</dbReference>
<proteinExistence type="predicted"/>
<evidence type="ECO:0000313" key="2">
    <source>
        <dbReference type="Proteomes" id="UP001170624"/>
    </source>
</evidence>
<comment type="caution">
    <text evidence="1">The sequence shown here is derived from an EMBL/GenBank/DDBJ whole genome shotgun (WGS) entry which is preliminary data.</text>
</comment>